<dbReference type="GO" id="GO:0005789">
    <property type="term" value="C:endoplasmic reticulum membrane"/>
    <property type="evidence" value="ECO:0007669"/>
    <property type="project" value="UniProtKB-SubCell"/>
</dbReference>
<organism evidence="7 8">
    <name type="scientific">Obba rivulosa</name>
    <dbReference type="NCBI Taxonomy" id="1052685"/>
    <lineage>
        <taxon>Eukaryota</taxon>
        <taxon>Fungi</taxon>
        <taxon>Dikarya</taxon>
        <taxon>Basidiomycota</taxon>
        <taxon>Agaricomycotina</taxon>
        <taxon>Agaricomycetes</taxon>
        <taxon>Polyporales</taxon>
        <taxon>Gelatoporiaceae</taxon>
        <taxon>Obba</taxon>
    </lineage>
</organism>
<comment type="subcellular location">
    <subcellularLocation>
        <location evidence="5">Endoplasmic reticulum membrane</location>
        <topology evidence="5">Multi-pass membrane protein</topology>
    </subcellularLocation>
    <subcellularLocation>
        <location evidence="1">Membrane</location>
        <topology evidence="1">Multi-pass membrane protein</topology>
    </subcellularLocation>
</comment>
<dbReference type="EMBL" id="KV722446">
    <property type="protein sequence ID" value="OCH88670.1"/>
    <property type="molecule type" value="Genomic_DNA"/>
</dbReference>
<accession>A0A8E2AUP2</accession>
<evidence type="ECO:0000256" key="4">
    <source>
        <dbReference type="ARBA" id="ARBA00023136"/>
    </source>
</evidence>
<keyword evidence="5" id="KW-0949">S-adenosyl-L-methionine</keyword>
<evidence type="ECO:0000313" key="8">
    <source>
        <dbReference type="Proteomes" id="UP000250043"/>
    </source>
</evidence>
<feature type="signal peptide" evidence="6">
    <location>
        <begin position="1"/>
        <end position="19"/>
    </location>
</feature>
<protein>
    <recommendedName>
        <fullName evidence="5">Protein-S-isoprenylcysteine O-methyltransferase</fullName>
        <ecNumber evidence="5">2.1.1.100</ecNumber>
    </recommendedName>
</protein>
<dbReference type="Proteomes" id="UP000250043">
    <property type="component" value="Unassembled WGS sequence"/>
</dbReference>
<keyword evidence="2 5" id="KW-0812">Transmembrane</keyword>
<evidence type="ECO:0000256" key="3">
    <source>
        <dbReference type="ARBA" id="ARBA00022989"/>
    </source>
</evidence>
<dbReference type="Gene3D" id="1.20.120.1630">
    <property type="match status" value="1"/>
</dbReference>
<keyword evidence="3 5" id="KW-1133">Transmembrane helix</keyword>
<feature type="transmembrane region" description="Helical" evidence="5">
    <location>
        <begin position="53"/>
        <end position="76"/>
    </location>
</feature>
<keyword evidence="5" id="KW-0256">Endoplasmic reticulum</keyword>
<feature type="chain" id="PRO_5034213496" description="Protein-S-isoprenylcysteine O-methyltransferase" evidence="6">
    <location>
        <begin position="20"/>
        <end position="242"/>
    </location>
</feature>
<dbReference type="PANTHER" id="PTHR12714:SF9">
    <property type="entry name" value="PROTEIN-S-ISOPRENYLCYSTEINE O-METHYLTRANSFERASE"/>
    <property type="match status" value="1"/>
</dbReference>
<sequence>MSNLVIQDVLLKLPLLVIAAYAGHTTLTSPNATPQDEEQKKYGSKQDTVTRMIWVLPAVKTTLWLSTLSEIATLISRRLPVVAMNLQPRLCNSERGAARVGITSTFLVGFLLIVSGAALRSWCFRELGRQFTFHLSVRDGHKLITSGPYALVRHPSYLGFLVYGVGSVMCLFGGGSWARECGVLGTAGGQLFLLAWSGLVLLVGLMFFGRAALEDEALRKEFKVEWVEYARHTPYRIIPYIY</sequence>
<name>A0A8E2AUP2_9APHY</name>
<evidence type="ECO:0000256" key="2">
    <source>
        <dbReference type="ARBA" id="ARBA00022692"/>
    </source>
</evidence>
<keyword evidence="5" id="KW-0808">Transferase</keyword>
<dbReference type="EC" id="2.1.1.100" evidence="5"/>
<comment type="catalytic activity">
    <reaction evidence="5">
        <text>[protein]-C-terminal S-[(2E,6E)-farnesyl]-L-cysteine + S-adenosyl-L-methionine = [protein]-C-terminal S-[(2E,6E)-farnesyl]-L-cysteine methyl ester + S-adenosyl-L-homocysteine</text>
        <dbReference type="Rhea" id="RHEA:21672"/>
        <dbReference type="Rhea" id="RHEA-COMP:12125"/>
        <dbReference type="Rhea" id="RHEA-COMP:12126"/>
        <dbReference type="ChEBI" id="CHEBI:57856"/>
        <dbReference type="ChEBI" id="CHEBI:59789"/>
        <dbReference type="ChEBI" id="CHEBI:90510"/>
        <dbReference type="ChEBI" id="CHEBI:90511"/>
        <dbReference type="EC" id="2.1.1.100"/>
    </reaction>
</comment>
<dbReference type="AlphaFoldDB" id="A0A8E2AUP2"/>
<evidence type="ECO:0000256" key="1">
    <source>
        <dbReference type="ARBA" id="ARBA00004141"/>
    </source>
</evidence>
<feature type="transmembrane region" description="Helical" evidence="5">
    <location>
        <begin position="96"/>
        <end position="119"/>
    </location>
</feature>
<feature type="transmembrane region" description="Helical" evidence="5">
    <location>
        <begin position="157"/>
        <end position="178"/>
    </location>
</feature>
<evidence type="ECO:0000256" key="6">
    <source>
        <dbReference type="SAM" id="SignalP"/>
    </source>
</evidence>
<dbReference type="GO" id="GO:0032259">
    <property type="term" value="P:methylation"/>
    <property type="evidence" value="ECO:0007669"/>
    <property type="project" value="UniProtKB-KW"/>
</dbReference>
<evidence type="ECO:0000313" key="7">
    <source>
        <dbReference type="EMBL" id="OCH88670.1"/>
    </source>
</evidence>
<dbReference type="GO" id="GO:0004671">
    <property type="term" value="F:protein C-terminal S-isoprenylcysteine carboxyl O-methyltransferase activity"/>
    <property type="evidence" value="ECO:0007669"/>
    <property type="project" value="UniProtKB-EC"/>
</dbReference>
<keyword evidence="6" id="KW-0732">Signal</keyword>
<comment type="similarity">
    <text evidence="5">Belongs to the class VI-like SAM-binding methyltransferase superfamily. Isoprenylcysteine carboxyl methyltransferase family.</text>
</comment>
<keyword evidence="8" id="KW-1185">Reference proteome</keyword>
<dbReference type="InterPro" id="IPR007269">
    <property type="entry name" value="ICMT_MeTrfase"/>
</dbReference>
<keyword evidence="4 5" id="KW-0472">Membrane</keyword>
<dbReference type="OrthoDB" id="422086at2759"/>
<keyword evidence="5" id="KW-0489">Methyltransferase</keyword>
<evidence type="ECO:0000256" key="5">
    <source>
        <dbReference type="RuleBase" id="RU362022"/>
    </source>
</evidence>
<dbReference type="Pfam" id="PF04140">
    <property type="entry name" value="ICMT"/>
    <property type="match status" value="1"/>
</dbReference>
<proteinExistence type="inferred from homology"/>
<gene>
    <name evidence="7" type="ORF">OBBRIDRAFT_779683</name>
</gene>
<dbReference type="PANTHER" id="PTHR12714">
    <property type="entry name" value="PROTEIN-S ISOPRENYLCYSTEINE O-METHYLTRANSFERASE"/>
    <property type="match status" value="1"/>
</dbReference>
<reference evidence="7 8" key="1">
    <citation type="submission" date="2016-07" db="EMBL/GenBank/DDBJ databases">
        <title>Draft genome of the white-rot fungus Obba rivulosa 3A-2.</title>
        <authorList>
            <consortium name="DOE Joint Genome Institute"/>
            <person name="Miettinen O."/>
            <person name="Riley R."/>
            <person name="Acob R."/>
            <person name="Barry K."/>
            <person name="Cullen D."/>
            <person name="De Vries R."/>
            <person name="Hainaut M."/>
            <person name="Hatakka A."/>
            <person name="Henrissat B."/>
            <person name="Hilden K."/>
            <person name="Kuo R."/>
            <person name="Labutti K."/>
            <person name="Lipzen A."/>
            <person name="Makela M.R."/>
            <person name="Sandor L."/>
            <person name="Spatafora J.W."/>
            <person name="Grigoriev I.V."/>
            <person name="Hibbett D.S."/>
        </authorList>
    </citation>
    <scope>NUCLEOTIDE SEQUENCE [LARGE SCALE GENOMIC DNA]</scope>
    <source>
        <strain evidence="7 8">3A-2</strain>
    </source>
</reference>
<feature type="transmembrane region" description="Helical" evidence="5">
    <location>
        <begin position="190"/>
        <end position="213"/>
    </location>
</feature>